<dbReference type="Proteomes" id="UP000436088">
    <property type="component" value="Unassembled WGS sequence"/>
</dbReference>
<keyword evidence="4" id="KW-1185">Reference proteome</keyword>
<organism evidence="3 4">
    <name type="scientific">Hibiscus syriacus</name>
    <name type="common">Rose of Sharon</name>
    <dbReference type="NCBI Taxonomy" id="106335"/>
    <lineage>
        <taxon>Eukaryota</taxon>
        <taxon>Viridiplantae</taxon>
        <taxon>Streptophyta</taxon>
        <taxon>Embryophyta</taxon>
        <taxon>Tracheophyta</taxon>
        <taxon>Spermatophyta</taxon>
        <taxon>Magnoliopsida</taxon>
        <taxon>eudicotyledons</taxon>
        <taxon>Gunneridae</taxon>
        <taxon>Pentapetalae</taxon>
        <taxon>rosids</taxon>
        <taxon>malvids</taxon>
        <taxon>Malvales</taxon>
        <taxon>Malvaceae</taxon>
        <taxon>Malvoideae</taxon>
        <taxon>Hibiscus</taxon>
    </lineage>
</organism>
<evidence type="ECO:0000259" key="2">
    <source>
        <dbReference type="Pfam" id="PF00078"/>
    </source>
</evidence>
<feature type="compositionally biased region" description="Basic and acidic residues" evidence="1">
    <location>
        <begin position="253"/>
        <end position="267"/>
    </location>
</feature>
<feature type="region of interest" description="Disordered" evidence="1">
    <location>
        <begin position="1"/>
        <end position="33"/>
    </location>
</feature>
<evidence type="ECO:0000256" key="1">
    <source>
        <dbReference type="SAM" id="MobiDB-lite"/>
    </source>
</evidence>
<dbReference type="EMBL" id="VEPZ02001160">
    <property type="protein sequence ID" value="KAE8690184.1"/>
    <property type="molecule type" value="Genomic_DNA"/>
</dbReference>
<evidence type="ECO:0000313" key="3">
    <source>
        <dbReference type="EMBL" id="KAE8690184.1"/>
    </source>
</evidence>
<reference evidence="3" key="1">
    <citation type="submission" date="2019-09" db="EMBL/GenBank/DDBJ databases">
        <title>Draft genome information of white flower Hibiscus syriacus.</title>
        <authorList>
            <person name="Kim Y.-M."/>
        </authorList>
    </citation>
    <scope>NUCLEOTIDE SEQUENCE [LARGE SCALE GENOMIC DNA]</scope>
    <source>
        <strain evidence="3">YM2019G1</strain>
    </source>
</reference>
<feature type="domain" description="Reverse transcriptase" evidence="2">
    <location>
        <begin position="489"/>
        <end position="670"/>
    </location>
</feature>
<gene>
    <name evidence="3" type="ORF">F3Y22_tig00110912pilonHSYRG00189</name>
</gene>
<accession>A0A6A2ZDT2</accession>
<dbReference type="AlphaFoldDB" id="A0A6A2ZDT2"/>
<dbReference type="PANTHER" id="PTHR33116">
    <property type="entry name" value="REVERSE TRANSCRIPTASE ZINC-BINDING DOMAIN-CONTAINING PROTEIN-RELATED-RELATED"/>
    <property type="match status" value="1"/>
</dbReference>
<protein>
    <recommendedName>
        <fullName evidence="2">Reverse transcriptase domain-containing protein</fullName>
    </recommendedName>
</protein>
<dbReference type="PANTHER" id="PTHR33116:SF86">
    <property type="entry name" value="REVERSE TRANSCRIPTASE DOMAIN-CONTAINING PROTEIN"/>
    <property type="match status" value="1"/>
</dbReference>
<feature type="region of interest" description="Disordered" evidence="1">
    <location>
        <begin position="246"/>
        <end position="267"/>
    </location>
</feature>
<dbReference type="InterPro" id="IPR000477">
    <property type="entry name" value="RT_dom"/>
</dbReference>
<evidence type="ECO:0000313" key="4">
    <source>
        <dbReference type="Proteomes" id="UP000436088"/>
    </source>
</evidence>
<name>A0A6A2ZDT2_HIBSY</name>
<dbReference type="Pfam" id="PF00078">
    <property type="entry name" value="RVT_1"/>
    <property type="match status" value="1"/>
</dbReference>
<sequence length="812" mass="91187">MEPITISDGTRDTDLRPPDPGSATDQEEEEEDLDLTDEDFITGIRGGISAIQFSERAYKLMEASMARTAVLKLLGKNIGLHALSNKTFAIWKPRGAMDHLWALLAAQPGFQIAVAIAFSIISDFNTSANEAEGNGQPHNSPYAPWMMVERRRRSLPTGSSNGNKPTPKVGPATQLLMHTLVETIQVTSARVISPMQADHVISPMHDSLSDGLTFTVSKSAMSGMEGSSMGKSLNPVSHKVVSFKDPSTIGQRKSNDHGQNRRNLVSKDRKAPYVIRNKNPTVKTGSGLCASNADKVIGKLGFDHSFKIEAIGISAGIWILWNSSLSVDIIVAHPQYIHATISRSSIPTPFYFPKLMIRKGAPNLLGPNEGFLNVLTGWMKMMPGPQLLQTFLCTTLLALSRITDSFFSRPWTWLLGHLEDLFASWLGGPNIRILISSSRKIGHSMGTSIVCRALIRRKANCIQALRLNNGDWCYDDDTLREEATIFKFVFPKIFEHNQASFIVGRRIKDNILVAQEVIHSMRRKKCKTHWMAIKVDLEKAYDRVAWDFLSDSLKDMGFPTRMHNIIMNSITFSNMQLLWNDSLSADFKPTRGIRQGFPLSPYFFLCMERLGQGIHYAQNFNLWDSMVLSRGGPKIFHLFFADILLLFCKATRNQEFLTRAILDQFSRFSGAQGFQRCFNLGSYLGMPLFHNRITKNTFQFIVDKMVSIPVGICEKIEMIARRFIWGGTSWNPKMTLVKWETCCQPTSHGGLAIEITTLKNPKSLNKPSLHWYDQNTKGNSRVLEVIAIGSKKDAFLEFCLDSPFQSPSLRFW</sequence>
<proteinExistence type="predicted"/>
<comment type="caution">
    <text evidence="3">The sequence shown here is derived from an EMBL/GenBank/DDBJ whole genome shotgun (WGS) entry which is preliminary data.</text>
</comment>